<dbReference type="KEGG" id="hbv:ABIV_1397"/>
<dbReference type="EMBL" id="PDKM01000002">
    <property type="protein sequence ID" value="RXK10680.1"/>
    <property type="molecule type" value="Genomic_DNA"/>
</dbReference>
<dbReference type="AlphaFoldDB" id="A0AAX2A9S7"/>
<dbReference type="EMBL" id="CP031217">
    <property type="protein sequence ID" value="AXH12393.1"/>
    <property type="molecule type" value="Genomic_DNA"/>
</dbReference>
<dbReference type="Pfam" id="PF21983">
    <property type="entry name" value="NikA-like"/>
    <property type="match status" value="1"/>
</dbReference>
<sequence>MSKKVNKTKNIIIRVTEDEEKLISNLAAQLNISKSKLIRNLVLGNIDDVFNYVNMRYLPIFNDLLFIENPSLEEEVERLKKIEKLIYDIREKK</sequence>
<evidence type="ECO:0000313" key="2">
    <source>
        <dbReference type="EMBL" id="RXK10680.1"/>
    </source>
</evidence>
<gene>
    <name evidence="1" type="ORF">ABIV_1397</name>
    <name evidence="2" type="ORF">CRV05_05210</name>
</gene>
<name>A0AAX2A9S7_9BACT</name>
<dbReference type="RefSeq" id="WP_114839222.1">
    <property type="nucleotide sequence ID" value="NZ_CP031217.1"/>
</dbReference>
<dbReference type="Proteomes" id="UP000253850">
    <property type="component" value="Chromosome"/>
</dbReference>
<evidence type="ECO:0000313" key="4">
    <source>
        <dbReference type="Proteomes" id="UP000289193"/>
    </source>
</evidence>
<evidence type="ECO:0008006" key="5">
    <source>
        <dbReference type="Google" id="ProtNLM"/>
    </source>
</evidence>
<reference evidence="2 4" key="1">
    <citation type="submission" date="2017-10" db="EMBL/GenBank/DDBJ databases">
        <title>Genomics of the genus Arcobacter.</title>
        <authorList>
            <person name="Perez-Cataluna A."/>
            <person name="Figueras M.J."/>
        </authorList>
    </citation>
    <scope>NUCLEOTIDE SEQUENCE [LARGE SCALE GENOMIC DNA]</scope>
    <source>
        <strain evidence="2 4">CECT 7835</strain>
    </source>
</reference>
<protein>
    <recommendedName>
        <fullName evidence="5">Ribbon-helix-helix protein CopG domain-containing protein</fullName>
    </recommendedName>
</protein>
<dbReference type="InterPro" id="IPR053842">
    <property type="entry name" value="NikA-like"/>
</dbReference>
<accession>A0AAX2A9S7</accession>
<evidence type="ECO:0000313" key="3">
    <source>
        <dbReference type="Proteomes" id="UP000253850"/>
    </source>
</evidence>
<evidence type="ECO:0000313" key="1">
    <source>
        <dbReference type="EMBL" id="AXH12393.1"/>
    </source>
</evidence>
<dbReference type="Proteomes" id="UP000289193">
    <property type="component" value="Unassembled WGS sequence"/>
</dbReference>
<keyword evidence="4" id="KW-1185">Reference proteome</keyword>
<proteinExistence type="predicted"/>
<organism evidence="2 4">
    <name type="scientific">Halarcobacter bivalviorum</name>
    <dbReference type="NCBI Taxonomy" id="663364"/>
    <lineage>
        <taxon>Bacteria</taxon>
        <taxon>Pseudomonadati</taxon>
        <taxon>Campylobacterota</taxon>
        <taxon>Epsilonproteobacteria</taxon>
        <taxon>Campylobacterales</taxon>
        <taxon>Arcobacteraceae</taxon>
        <taxon>Halarcobacter</taxon>
    </lineage>
</organism>
<reference evidence="1 3" key="2">
    <citation type="submission" date="2018-07" db="EMBL/GenBank/DDBJ databases">
        <title>Complete genome of the Arcobacter bivalviorum type strain LMG 26154.</title>
        <authorList>
            <person name="Miller W.G."/>
            <person name="Yee E."/>
            <person name="Bono J.L."/>
        </authorList>
    </citation>
    <scope>NUCLEOTIDE SEQUENCE [LARGE SCALE GENOMIC DNA]</scope>
    <source>
        <strain evidence="1 3">LMG 26154</strain>
    </source>
</reference>